<reference evidence="6" key="1">
    <citation type="journal article" date="2023" name="Nat. Commun.">
        <title>Diploid and tetraploid genomes of Acorus and the evolution of monocots.</title>
        <authorList>
            <person name="Ma L."/>
            <person name="Liu K.W."/>
            <person name="Li Z."/>
            <person name="Hsiao Y.Y."/>
            <person name="Qi Y."/>
            <person name="Fu T."/>
            <person name="Tang G.D."/>
            <person name="Zhang D."/>
            <person name="Sun W.H."/>
            <person name="Liu D.K."/>
            <person name="Li Y."/>
            <person name="Chen G.Z."/>
            <person name="Liu X.D."/>
            <person name="Liao X.Y."/>
            <person name="Jiang Y.T."/>
            <person name="Yu X."/>
            <person name="Hao Y."/>
            <person name="Huang J."/>
            <person name="Zhao X.W."/>
            <person name="Ke S."/>
            <person name="Chen Y.Y."/>
            <person name="Wu W.L."/>
            <person name="Hsu J.L."/>
            <person name="Lin Y.F."/>
            <person name="Huang M.D."/>
            <person name="Li C.Y."/>
            <person name="Huang L."/>
            <person name="Wang Z.W."/>
            <person name="Zhao X."/>
            <person name="Zhong W.Y."/>
            <person name="Peng D.H."/>
            <person name="Ahmad S."/>
            <person name="Lan S."/>
            <person name="Zhang J.S."/>
            <person name="Tsai W.C."/>
            <person name="Van de Peer Y."/>
            <person name="Liu Z.J."/>
        </authorList>
    </citation>
    <scope>NUCLEOTIDE SEQUENCE</scope>
    <source>
        <strain evidence="6">SCP</strain>
    </source>
</reference>
<dbReference type="EMBL" id="JAUJYN010000009">
    <property type="protein sequence ID" value="KAK1264152.1"/>
    <property type="molecule type" value="Genomic_DNA"/>
</dbReference>
<keyword evidence="2 5" id="KW-0812">Transmembrane</keyword>
<dbReference type="InterPro" id="IPR037185">
    <property type="entry name" value="EmrE-like"/>
</dbReference>
<proteinExistence type="predicted"/>
<gene>
    <name evidence="6" type="ORF">QJS04_geneDACA008652</name>
</gene>
<evidence type="ECO:0000313" key="6">
    <source>
        <dbReference type="EMBL" id="KAK1264152.1"/>
    </source>
</evidence>
<organism evidence="6 7">
    <name type="scientific">Acorus gramineus</name>
    <name type="common">Dwarf sweet flag</name>
    <dbReference type="NCBI Taxonomy" id="55184"/>
    <lineage>
        <taxon>Eukaryota</taxon>
        <taxon>Viridiplantae</taxon>
        <taxon>Streptophyta</taxon>
        <taxon>Embryophyta</taxon>
        <taxon>Tracheophyta</taxon>
        <taxon>Spermatophyta</taxon>
        <taxon>Magnoliopsida</taxon>
        <taxon>Liliopsida</taxon>
        <taxon>Acoraceae</taxon>
        <taxon>Acorus</taxon>
    </lineage>
</organism>
<keyword evidence="7" id="KW-1185">Reference proteome</keyword>
<keyword evidence="3 5" id="KW-1133">Transmembrane helix</keyword>
<dbReference type="GO" id="GO:0022857">
    <property type="term" value="F:transmembrane transporter activity"/>
    <property type="evidence" value="ECO:0007669"/>
    <property type="project" value="InterPro"/>
</dbReference>
<keyword evidence="4 5" id="KW-0472">Membrane</keyword>
<evidence type="ECO:0000256" key="4">
    <source>
        <dbReference type="ARBA" id="ARBA00023136"/>
    </source>
</evidence>
<evidence type="ECO:0000256" key="1">
    <source>
        <dbReference type="ARBA" id="ARBA00004141"/>
    </source>
</evidence>
<name>A0AAV9AJA0_ACOGR</name>
<dbReference type="GO" id="GO:0006412">
    <property type="term" value="P:translation"/>
    <property type="evidence" value="ECO:0007669"/>
    <property type="project" value="InterPro"/>
</dbReference>
<dbReference type="GO" id="GO:0016020">
    <property type="term" value="C:membrane"/>
    <property type="evidence" value="ECO:0007669"/>
    <property type="project" value="InterPro"/>
</dbReference>
<dbReference type="AlphaFoldDB" id="A0AAV9AJA0"/>
<feature type="transmembrane region" description="Helical" evidence="5">
    <location>
        <begin position="110"/>
        <end position="128"/>
    </location>
</feature>
<feature type="transmembrane region" description="Helical" evidence="5">
    <location>
        <begin position="26"/>
        <end position="48"/>
    </location>
</feature>
<comment type="subcellular location">
    <subcellularLocation>
        <location evidence="1">Membrane</location>
        <topology evidence="1">Multi-pass membrane protein</topology>
    </subcellularLocation>
</comment>
<feature type="transmembrane region" description="Helical" evidence="5">
    <location>
        <begin position="60"/>
        <end position="80"/>
    </location>
</feature>
<dbReference type="Gene3D" id="2.30.30.770">
    <property type="match status" value="1"/>
</dbReference>
<reference evidence="6" key="2">
    <citation type="submission" date="2023-06" db="EMBL/GenBank/DDBJ databases">
        <authorList>
            <person name="Ma L."/>
            <person name="Liu K.-W."/>
            <person name="Li Z."/>
            <person name="Hsiao Y.-Y."/>
            <person name="Qi Y."/>
            <person name="Fu T."/>
            <person name="Tang G."/>
            <person name="Zhang D."/>
            <person name="Sun W.-H."/>
            <person name="Liu D.-K."/>
            <person name="Li Y."/>
            <person name="Chen G.-Z."/>
            <person name="Liu X.-D."/>
            <person name="Liao X.-Y."/>
            <person name="Jiang Y.-T."/>
            <person name="Yu X."/>
            <person name="Hao Y."/>
            <person name="Huang J."/>
            <person name="Zhao X.-W."/>
            <person name="Ke S."/>
            <person name="Chen Y.-Y."/>
            <person name="Wu W.-L."/>
            <person name="Hsu J.-L."/>
            <person name="Lin Y.-F."/>
            <person name="Huang M.-D."/>
            <person name="Li C.-Y."/>
            <person name="Huang L."/>
            <person name="Wang Z.-W."/>
            <person name="Zhao X."/>
            <person name="Zhong W.-Y."/>
            <person name="Peng D.-H."/>
            <person name="Ahmad S."/>
            <person name="Lan S."/>
            <person name="Zhang J.-S."/>
            <person name="Tsai W.-C."/>
            <person name="Van De Peer Y."/>
            <person name="Liu Z.-J."/>
        </authorList>
    </citation>
    <scope>NUCLEOTIDE SEQUENCE</scope>
    <source>
        <strain evidence="6">SCP</strain>
        <tissue evidence="6">Leaves</tissue>
    </source>
</reference>
<feature type="transmembrane region" description="Helical" evidence="5">
    <location>
        <begin position="134"/>
        <end position="153"/>
    </location>
</feature>
<dbReference type="GO" id="GO:0003735">
    <property type="term" value="F:structural constituent of ribosome"/>
    <property type="evidence" value="ECO:0007669"/>
    <property type="project" value="InterPro"/>
</dbReference>
<dbReference type="Pfam" id="PF01777">
    <property type="entry name" value="Ribosomal_L27e"/>
    <property type="match status" value="1"/>
</dbReference>
<evidence type="ECO:0000256" key="5">
    <source>
        <dbReference type="SAM" id="Phobius"/>
    </source>
</evidence>
<evidence type="ECO:0000256" key="3">
    <source>
        <dbReference type="ARBA" id="ARBA00022989"/>
    </source>
</evidence>
<dbReference type="Proteomes" id="UP001179952">
    <property type="component" value="Unassembled WGS sequence"/>
</dbReference>
<evidence type="ECO:0000313" key="7">
    <source>
        <dbReference type="Proteomes" id="UP001179952"/>
    </source>
</evidence>
<accession>A0AAV9AJA0</accession>
<protein>
    <submittedName>
        <fullName evidence="6">WAT1-related protein</fullName>
    </submittedName>
</protein>
<comment type="caution">
    <text evidence="6">The sequence shown here is derived from an EMBL/GenBank/DDBJ whole genome shotgun (WGS) entry which is preliminary data.</text>
</comment>
<dbReference type="PANTHER" id="PTHR31218">
    <property type="entry name" value="WAT1-RELATED PROTEIN"/>
    <property type="match status" value="1"/>
</dbReference>
<dbReference type="InterPro" id="IPR030184">
    <property type="entry name" value="WAT1-related"/>
</dbReference>
<dbReference type="SUPFAM" id="SSF103481">
    <property type="entry name" value="Multidrug resistance efflux transporter EmrE"/>
    <property type="match status" value="1"/>
</dbReference>
<dbReference type="InterPro" id="IPR001141">
    <property type="entry name" value="Ribosomal_eL27"/>
</dbReference>
<evidence type="ECO:0000256" key="2">
    <source>
        <dbReference type="ARBA" id="ARBA00022692"/>
    </source>
</evidence>
<sequence length="253" mass="28174">MLLSFYKGMEINLWKTSLDLSHHHDLGSHALGSLLAAAYCISSAAWLIIQAKMIAKYMCLYSVTALVCLMASVQGVVFALCVESDWGVWRLGFDIRLLMVVYTKGALFTSIFNPLTLVIVAVLGSIFLNEKLHLGSLLEAILIVIGLYMVLWGKCKENKQRDQLLPLNAPIQPVSEIGLSEPPDSVTSNRVSKSDVIVDKTMLSRVKAFIKLINYNHIMRTRYTLGVGLKDVVTQDRQEPVVLHQVEILSRSV</sequence>
<dbReference type="InterPro" id="IPR038655">
    <property type="entry name" value="Ribosomal_eL27_sf"/>
</dbReference>
<dbReference type="GO" id="GO:0005840">
    <property type="term" value="C:ribosome"/>
    <property type="evidence" value="ECO:0007669"/>
    <property type="project" value="InterPro"/>
</dbReference>